<gene>
    <name evidence="2" type="ORF">RDB_LOCUS14321</name>
</gene>
<evidence type="ECO:0000313" key="3">
    <source>
        <dbReference type="Proteomes" id="UP000663826"/>
    </source>
</evidence>
<name>A0A8H3A0J1_9AGAM</name>
<organism evidence="2 3">
    <name type="scientific">Rhizoctonia solani</name>
    <dbReference type="NCBI Taxonomy" id="456999"/>
    <lineage>
        <taxon>Eukaryota</taxon>
        <taxon>Fungi</taxon>
        <taxon>Dikarya</taxon>
        <taxon>Basidiomycota</taxon>
        <taxon>Agaricomycotina</taxon>
        <taxon>Agaricomycetes</taxon>
        <taxon>Cantharellales</taxon>
        <taxon>Ceratobasidiaceae</taxon>
        <taxon>Rhizoctonia</taxon>
    </lineage>
</organism>
<feature type="compositionally biased region" description="Polar residues" evidence="1">
    <location>
        <begin position="373"/>
        <end position="382"/>
    </location>
</feature>
<comment type="caution">
    <text evidence="2">The sequence shown here is derived from an EMBL/GenBank/DDBJ whole genome shotgun (WGS) entry which is preliminary data.</text>
</comment>
<feature type="region of interest" description="Disordered" evidence="1">
    <location>
        <begin position="328"/>
        <end position="385"/>
    </location>
</feature>
<proteinExistence type="predicted"/>
<protein>
    <recommendedName>
        <fullName evidence="4">F-box domain-containing protein</fullName>
    </recommendedName>
</protein>
<evidence type="ECO:0000313" key="2">
    <source>
        <dbReference type="EMBL" id="CAE6367406.1"/>
    </source>
</evidence>
<evidence type="ECO:0008006" key="4">
    <source>
        <dbReference type="Google" id="ProtNLM"/>
    </source>
</evidence>
<dbReference type="EMBL" id="CAJMWQ010000602">
    <property type="protein sequence ID" value="CAE6367406.1"/>
    <property type="molecule type" value="Genomic_DNA"/>
</dbReference>
<sequence>MPNLSDLPSEVYAVIFSHVPPLERQRAVLNLSRALPRSPVPTSQIYNHIIVYTPAAVFHLYKHFRHRKEHEAEMYNPSELVKSISVHVWIVDADLVVNLLALVPSVPNMQMCIGTTYSPEHLHDVFTRPRLALRTLQLRFKPYVERATYMPFLKGAYFDSTIIQLAKWPVTEDNHIEHLSITQDTISYRTHIRFAQPLAFFSFNPLAELAVSPVGQYLQALRISVPAKPVITYIGSTANSFPQLTFLDISTTALPPPNAERAIGILLSRLARLQHVIIDRNAGPMPRDSSGWASLGRACALAGVERAKEREHEIQLWVDRKTQEEAAALDNEAEEPPAPVPLASAPVSRGRRGRRGLATATVSLRDPRPASIAPTNSSSSARDPTIRRIRVVPSPPTLQTFSTAYAGPSNPSAQQRSDWSRAFVKGFLDGCNTLNKIWQRMRDSATVRVMRFTDTDLEPFNDDNDTPTVFRGVADIAIVGHWIGWEPSAPIICFGSERAVIGLNKHADDGQPLADALTEMRIGPSGASDAALSAGVASQGETPGPVGTVPTAVTNDPPISVGGLWEEESFIEWGPGHADGCGHGIGRQIFG</sequence>
<dbReference type="Proteomes" id="UP000663826">
    <property type="component" value="Unassembled WGS sequence"/>
</dbReference>
<accession>A0A8H3A0J1</accession>
<reference evidence="2" key="1">
    <citation type="submission" date="2021-01" db="EMBL/GenBank/DDBJ databases">
        <authorList>
            <person name="Kaushik A."/>
        </authorList>
    </citation>
    <scope>NUCLEOTIDE SEQUENCE</scope>
    <source>
        <strain evidence="2">AG1-1B</strain>
    </source>
</reference>
<dbReference type="AlphaFoldDB" id="A0A8H3A0J1"/>
<evidence type="ECO:0000256" key="1">
    <source>
        <dbReference type="SAM" id="MobiDB-lite"/>
    </source>
</evidence>
<feature type="region of interest" description="Disordered" evidence="1">
    <location>
        <begin position="528"/>
        <end position="558"/>
    </location>
</feature>